<protein>
    <submittedName>
        <fullName evidence="14">4Fe-4S ferredoxin</fullName>
    </submittedName>
</protein>
<keyword evidence="15" id="KW-1185">Reference proteome</keyword>
<dbReference type="RefSeq" id="WP_108824381.1">
    <property type="nucleotide sequence ID" value="NZ_CP023004.1"/>
</dbReference>
<dbReference type="InterPro" id="IPR017900">
    <property type="entry name" value="4Fe4S_Fe_S_CS"/>
</dbReference>
<evidence type="ECO:0000256" key="4">
    <source>
        <dbReference type="ARBA" id="ARBA00022723"/>
    </source>
</evidence>
<dbReference type="GO" id="GO:0051539">
    <property type="term" value="F:4 iron, 4 sulfur cluster binding"/>
    <property type="evidence" value="ECO:0007669"/>
    <property type="project" value="UniProtKB-KW"/>
</dbReference>
<evidence type="ECO:0000256" key="7">
    <source>
        <dbReference type="ARBA" id="ARBA00023004"/>
    </source>
</evidence>
<keyword evidence="5" id="KW-0677">Repeat</keyword>
<name>A0A2U8E144_9BACT</name>
<keyword evidence="2" id="KW-0004">4Fe-4S</keyword>
<dbReference type="GO" id="GO:0016651">
    <property type="term" value="F:oxidoreductase activity, acting on NAD(P)H"/>
    <property type="evidence" value="ECO:0007669"/>
    <property type="project" value="InterPro"/>
</dbReference>
<dbReference type="Pfam" id="PF12838">
    <property type="entry name" value="Fer4_7"/>
    <property type="match status" value="1"/>
</dbReference>
<feature type="domain" description="4Fe-4S ferredoxin-type" evidence="13">
    <location>
        <begin position="94"/>
        <end position="123"/>
    </location>
</feature>
<gene>
    <name evidence="14" type="ORF">CKA38_04275</name>
</gene>
<evidence type="ECO:0000256" key="1">
    <source>
        <dbReference type="ARBA" id="ARBA00022475"/>
    </source>
</evidence>
<dbReference type="InterPro" id="IPR017896">
    <property type="entry name" value="4Fe4S_Fe-S-bd"/>
</dbReference>
<evidence type="ECO:0000256" key="9">
    <source>
        <dbReference type="ARBA" id="ARBA00023027"/>
    </source>
</evidence>
<dbReference type="PANTHER" id="PTHR10849">
    <property type="entry name" value="NADH DEHYDROGENASE UBIQUINONE IRON-SULFUR PROTEIN 8, MITOCHONDRIAL"/>
    <property type="match status" value="1"/>
</dbReference>
<keyword evidence="11" id="KW-0472">Membrane</keyword>
<organism evidence="14 15">
    <name type="scientific">Ereboglobus luteus</name>
    <dbReference type="NCBI Taxonomy" id="1796921"/>
    <lineage>
        <taxon>Bacteria</taxon>
        <taxon>Pseudomonadati</taxon>
        <taxon>Verrucomicrobiota</taxon>
        <taxon>Opitutia</taxon>
        <taxon>Opitutales</taxon>
        <taxon>Opitutaceae</taxon>
        <taxon>Ereboglobus</taxon>
    </lineage>
</organism>
<evidence type="ECO:0000256" key="11">
    <source>
        <dbReference type="ARBA" id="ARBA00023136"/>
    </source>
</evidence>
<evidence type="ECO:0000256" key="3">
    <source>
        <dbReference type="ARBA" id="ARBA00022719"/>
    </source>
</evidence>
<feature type="region of interest" description="Disordered" evidence="12">
    <location>
        <begin position="192"/>
        <end position="225"/>
    </location>
</feature>
<evidence type="ECO:0000256" key="10">
    <source>
        <dbReference type="ARBA" id="ARBA00023075"/>
    </source>
</evidence>
<dbReference type="GO" id="GO:0048038">
    <property type="term" value="F:quinone binding"/>
    <property type="evidence" value="ECO:0007669"/>
    <property type="project" value="UniProtKB-KW"/>
</dbReference>
<evidence type="ECO:0000259" key="13">
    <source>
        <dbReference type="PROSITE" id="PS51379"/>
    </source>
</evidence>
<dbReference type="SUPFAM" id="SSF54862">
    <property type="entry name" value="4Fe-4S ferredoxins"/>
    <property type="match status" value="1"/>
</dbReference>
<keyword evidence="9" id="KW-0520">NAD</keyword>
<feature type="domain" description="4Fe-4S ferredoxin-type" evidence="13">
    <location>
        <begin position="53"/>
        <end position="82"/>
    </location>
</feature>
<feature type="compositionally biased region" description="Low complexity" evidence="12">
    <location>
        <begin position="192"/>
        <end position="208"/>
    </location>
</feature>
<keyword evidence="4" id="KW-0479">Metal-binding</keyword>
<keyword evidence="3" id="KW-0874">Quinone</keyword>
<dbReference type="GO" id="GO:0046872">
    <property type="term" value="F:metal ion binding"/>
    <property type="evidence" value="ECO:0007669"/>
    <property type="project" value="UniProtKB-KW"/>
</dbReference>
<keyword evidence="7" id="KW-0408">Iron</keyword>
<evidence type="ECO:0000313" key="15">
    <source>
        <dbReference type="Proteomes" id="UP000244896"/>
    </source>
</evidence>
<dbReference type="PROSITE" id="PS51379">
    <property type="entry name" value="4FE4S_FER_2"/>
    <property type="match status" value="2"/>
</dbReference>
<dbReference type="Gene3D" id="3.30.70.3270">
    <property type="match status" value="1"/>
</dbReference>
<proteinExistence type="predicted"/>
<keyword evidence="8" id="KW-0411">Iron-sulfur</keyword>
<dbReference type="InterPro" id="IPR010226">
    <property type="entry name" value="NADH_quinone_OxRdtase_chainI"/>
</dbReference>
<keyword evidence="6" id="KW-1278">Translocase</keyword>
<keyword evidence="1" id="KW-1003">Cell membrane</keyword>
<reference evidence="14 15" key="1">
    <citation type="journal article" date="2018" name="Syst. Appl. Microbiol.">
        <title>Ereboglobus luteus gen. nov. sp. nov. from cockroach guts, and new insights into the oxygen relationship of the genera Opitutus and Didymococcus (Verrucomicrobia: Opitutaceae).</title>
        <authorList>
            <person name="Tegtmeier D."/>
            <person name="Belitz A."/>
            <person name="Radek R."/>
            <person name="Heimerl T."/>
            <person name="Brune A."/>
        </authorList>
    </citation>
    <scope>NUCLEOTIDE SEQUENCE [LARGE SCALE GENOMIC DNA]</scope>
    <source>
        <strain evidence="14 15">Ho45</strain>
    </source>
</reference>
<dbReference type="AlphaFoldDB" id="A0A2U8E144"/>
<accession>A0A2U8E144</accession>
<dbReference type="GO" id="GO:0016020">
    <property type="term" value="C:membrane"/>
    <property type="evidence" value="ECO:0007669"/>
    <property type="project" value="InterPro"/>
</dbReference>
<evidence type="ECO:0000256" key="12">
    <source>
        <dbReference type="SAM" id="MobiDB-lite"/>
    </source>
</evidence>
<evidence type="ECO:0000256" key="8">
    <source>
        <dbReference type="ARBA" id="ARBA00023014"/>
    </source>
</evidence>
<dbReference type="PANTHER" id="PTHR10849:SF24">
    <property type="entry name" value="NADH-QUINONE OXIDOREDUCTASE SUBUNIT I 2"/>
    <property type="match status" value="1"/>
</dbReference>
<evidence type="ECO:0000313" key="14">
    <source>
        <dbReference type="EMBL" id="AWI08573.1"/>
    </source>
</evidence>
<dbReference type="EMBL" id="CP023004">
    <property type="protein sequence ID" value="AWI08573.1"/>
    <property type="molecule type" value="Genomic_DNA"/>
</dbReference>
<feature type="compositionally biased region" description="Pro residues" evidence="12">
    <location>
        <begin position="209"/>
        <end position="219"/>
    </location>
</feature>
<dbReference type="OrthoDB" id="9798098at2"/>
<evidence type="ECO:0000256" key="2">
    <source>
        <dbReference type="ARBA" id="ARBA00022485"/>
    </source>
</evidence>
<dbReference type="KEGG" id="elut:CKA38_04275"/>
<keyword evidence="10" id="KW-0830">Ubiquinone</keyword>
<dbReference type="PROSITE" id="PS00198">
    <property type="entry name" value="4FE4S_FER_1"/>
    <property type="match status" value="1"/>
</dbReference>
<sequence length="225" mass="24665">MLGLGILKGFYITAKNLVGSYFTTERLTTLEYPEVRAKLPPASRSFPFLVYDGDNPVDGLRCVACRICEKECPPQCIYIVPERDEKGKVMKKPRIFDIDYSVCMGCQICVEACPFDSIKMDNIYEIAVRNRYEPLLMHREQLSKPNTYFHEINPVDAIEVDTRLAEEKRKAEERAKAAAAAKAVAAAKAAAATPAAPADAAQTAKSAPAPAPAPTPAKPTTPETK</sequence>
<evidence type="ECO:0000256" key="5">
    <source>
        <dbReference type="ARBA" id="ARBA00022737"/>
    </source>
</evidence>
<evidence type="ECO:0000256" key="6">
    <source>
        <dbReference type="ARBA" id="ARBA00022967"/>
    </source>
</evidence>
<dbReference type="Proteomes" id="UP000244896">
    <property type="component" value="Chromosome"/>
</dbReference>